<accession>A0ABN1B236</accession>
<comment type="caution">
    <text evidence="1">The sequence shown here is derived from an EMBL/GenBank/DDBJ whole genome shotgun (WGS) entry which is preliminary data.</text>
</comment>
<dbReference type="EMBL" id="BAAADO010000002">
    <property type="protein sequence ID" value="GAA0488728.1"/>
    <property type="molecule type" value="Genomic_DNA"/>
</dbReference>
<evidence type="ECO:0000313" key="2">
    <source>
        <dbReference type="Proteomes" id="UP001500880"/>
    </source>
</evidence>
<keyword evidence="2" id="KW-1185">Reference proteome</keyword>
<evidence type="ECO:0000313" key="1">
    <source>
        <dbReference type="EMBL" id="GAA0488728.1"/>
    </source>
</evidence>
<dbReference type="Proteomes" id="UP001500880">
    <property type="component" value="Unassembled WGS sequence"/>
</dbReference>
<organism evidence="1 2">
    <name type="scientific">Salinibacillus aidingensis</name>
    <dbReference type="NCBI Taxonomy" id="237684"/>
    <lineage>
        <taxon>Bacteria</taxon>
        <taxon>Bacillati</taxon>
        <taxon>Bacillota</taxon>
        <taxon>Bacilli</taxon>
        <taxon>Bacillales</taxon>
        <taxon>Bacillaceae</taxon>
        <taxon>Salinibacillus</taxon>
    </lineage>
</organism>
<proteinExistence type="predicted"/>
<dbReference type="RefSeq" id="WP_343838952.1">
    <property type="nucleotide sequence ID" value="NZ_BAAADO010000002.1"/>
</dbReference>
<sequence length="61" mass="7014">MIDEAFIRQGLYVQGLPVYTTDIPYIQNLLLTMNQAQTSLHVFPHLNMEVPVTVVDKEVIR</sequence>
<gene>
    <name evidence="1" type="ORF">GCM10008986_13150</name>
</gene>
<protein>
    <submittedName>
        <fullName evidence="1">Uncharacterized protein</fullName>
    </submittedName>
</protein>
<name>A0ABN1B236_9BACI</name>
<reference evidence="1 2" key="1">
    <citation type="journal article" date="2019" name="Int. J. Syst. Evol. Microbiol.">
        <title>The Global Catalogue of Microorganisms (GCM) 10K type strain sequencing project: providing services to taxonomists for standard genome sequencing and annotation.</title>
        <authorList>
            <consortium name="The Broad Institute Genomics Platform"/>
            <consortium name="The Broad Institute Genome Sequencing Center for Infectious Disease"/>
            <person name="Wu L."/>
            <person name="Ma J."/>
        </authorList>
    </citation>
    <scope>NUCLEOTIDE SEQUENCE [LARGE SCALE GENOMIC DNA]</scope>
    <source>
        <strain evidence="1 2">JCM 12389</strain>
    </source>
</reference>